<keyword evidence="1" id="KW-0560">Oxidoreductase</keyword>
<reference evidence="3 4" key="1">
    <citation type="submission" date="2019-05" db="EMBL/GenBank/DDBJ databases">
        <authorList>
            <person name="Chen C."/>
        </authorList>
    </citation>
    <scope>NUCLEOTIDE SEQUENCE [LARGE SCALE GENOMIC DNA]</scope>
    <source>
        <strain evidence="3 4">HB172198</strain>
    </source>
</reference>
<dbReference type="PRINTS" id="PR00411">
    <property type="entry name" value="PNDRDTASEI"/>
</dbReference>
<dbReference type="KEGG" id="palo:E6C60_0306"/>
<dbReference type="GO" id="GO:0004497">
    <property type="term" value="F:monooxygenase activity"/>
    <property type="evidence" value="ECO:0007669"/>
    <property type="project" value="TreeGrafter"/>
</dbReference>
<dbReference type="PRINTS" id="PR00368">
    <property type="entry name" value="FADPNR"/>
</dbReference>
<dbReference type="SUPFAM" id="SSF51905">
    <property type="entry name" value="FAD/NAD(P)-binding domain"/>
    <property type="match status" value="1"/>
</dbReference>
<dbReference type="Pfam" id="PF13738">
    <property type="entry name" value="Pyr_redox_3"/>
    <property type="match status" value="1"/>
</dbReference>
<accession>A0A4P8XIB0</accession>
<name>A0A4P8XIB0_9BACL</name>
<dbReference type="OrthoDB" id="9773233at2"/>
<dbReference type="EMBL" id="CP040396">
    <property type="protein sequence ID" value="QCT01031.1"/>
    <property type="molecule type" value="Genomic_DNA"/>
</dbReference>
<dbReference type="PANTHER" id="PTHR43539">
    <property type="entry name" value="FLAVIN-BINDING MONOOXYGENASE-LIKE PROTEIN (AFU_ORTHOLOGUE AFUA_4G09220)"/>
    <property type="match status" value="1"/>
</dbReference>
<dbReference type="InterPro" id="IPR036188">
    <property type="entry name" value="FAD/NAD-bd_sf"/>
</dbReference>
<evidence type="ECO:0000256" key="1">
    <source>
        <dbReference type="ARBA" id="ARBA00023002"/>
    </source>
</evidence>
<keyword evidence="4" id="KW-1185">Reference proteome</keyword>
<dbReference type="AlphaFoldDB" id="A0A4P8XIB0"/>
<gene>
    <name evidence="3" type="ORF">E6C60_0306</name>
</gene>
<dbReference type="GO" id="GO:0050660">
    <property type="term" value="F:flavin adenine dinucleotide binding"/>
    <property type="evidence" value="ECO:0007669"/>
    <property type="project" value="TreeGrafter"/>
</dbReference>
<dbReference type="InterPro" id="IPR050982">
    <property type="entry name" value="Auxin_biosynth/cation_transpt"/>
</dbReference>
<feature type="region of interest" description="Disordered" evidence="2">
    <location>
        <begin position="455"/>
        <end position="475"/>
    </location>
</feature>
<organism evidence="3 4">
    <name type="scientific">Paenibacillus algicola</name>
    <dbReference type="NCBI Taxonomy" id="2565926"/>
    <lineage>
        <taxon>Bacteria</taxon>
        <taxon>Bacillati</taxon>
        <taxon>Bacillota</taxon>
        <taxon>Bacilli</taxon>
        <taxon>Bacillales</taxon>
        <taxon>Paenibacillaceae</taxon>
        <taxon>Paenibacillus</taxon>
    </lineage>
</organism>
<sequence length="475" mass="51101">MKPIEFKETGASCCTPKGAGGAETMPAASVVQADAPVQQHAHLPVAIIGAGPIGLAAAAQLAERGQSFVLFEAGDAVGHHIRQWGHVQLFSTWQYNVDQAAARLLRQHGWEAPKSDELPLGRELVEQYLEPLAQVPPLKPHIRLNTKVVSLSRRATDKMKSAGREAFPFVLYVEQDGVTSRVEARAVIDASGTWGQPNPLQADGVWTREERSWADQVTYGIPDISGEQKSRYAGKRVAVIGSGHSAINTLLDLATLKAEVPATELIWILRKRTVEEAYGGEGDDQLEARGALGSRIHQLMDAGQITAVTPFRVEQVSGQGGKLQLLGTGADGTMVIDRLDEIIVNTGSRPDYSFLSEIRLNIDPATESVEALAPLIDPNEHSCGTVRPHGERELRHGDPYFYTAGMKSYGRAPTFLMATGYEQVRSIAAYLAGDLEAAQKVELVLPETGVCSVPRASSDPEDACTAPKPESGCCG</sequence>
<proteinExistence type="predicted"/>
<dbReference type="Gene3D" id="3.50.50.60">
    <property type="entry name" value="FAD/NAD(P)-binding domain"/>
    <property type="match status" value="1"/>
</dbReference>
<evidence type="ECO:0000313" key="3">
    <source>
        <dbReference type="EMBL" id="QCT01031.1"/>
    </source>
</evidence>
<dbReference type="PANTHER" id="PTHR43539:SF78">
    <property type="entry name" value="FLAVIN-CONTAINING MONOOXYGENASE"/>
    <property type="match status" value="1"/>
</dbReference>
<protein>
    <submittedName>
        <fullName evidence="3">Uncharacterized protein</fullName>
    </submittedName>
</protein>
<dbReference type="Proteomes" id="UP000300879">
    <property type="component" value="Chromosome"/>
</dbReference>
<evidence type="ECO:0000313" key="4">
    <source>
        <dbReference type="Proteomes" id="UP000300879"/>
    </source>
</evidence>
<evidence type="ECO:0000256" key="2">
    <source>
        <dbReference type="SAM" id="MobiDB-lite"/>
    </source>
</evidence>
<dbReference type="RefSeq" id="WP_138224153.1">
    <property type="nucleotide sequence ID" value="NZ_CP040396.1"/>
</dbReference>